<dbReference type="SUPFAM" id="SSF55920">
    <property type="entry name" value="Creatinase/aminopeptidase"/>
    <property type="match status" value="1"/>
</dbReference>
<dbReference type="InterPro" id="IPR000994">
    <property type="entry name" value="Pept_M24"/>
</dbReference>
<reference evidence="3 4" key="1">
    <citation type="submission" date="2015-12" db="EMBL/GenBank/DDBJ databases">
        <authorList>
            <person name="Shamseldin A."/>
            <person name="Moawad H."/>
            <person name="Abd El-Rahim W.M."/>
            <person name="Sadowsky M.J."/>
        </authorList>
    </citation>
    <scope>NUCLEOTIDE SEQUENCE [LARGE SCALE GENOMIC DNA]</scope>
    <source>
        <strain evidence="3 4">JC234</strain>
    </source>
</reference>
<feature type="domain" description="Peptidase M24" evidence="1">
    <location>
        <begin position="174"/>
        <end position="379"/>
    </location>
</feature>
<feature type="domain" description="Creatinase N-terminal" evidence="2">
    <location>
        <begin position="18"/>
        <end position="166"/>
    </location>
</feature>
<dbReference type="RefSeq" id="WP_066174312.1">
    <property type="nucleotide sequence ID" value="NZ_LQZT01000001.1"/>
</dbReference>
<name>A0A1C1Z169_9HYPH</name>
<dbReference type="InterPro" id="IPR000587">
    <property type="entry name" value="Creatinase_N"/>
</dbReference>
<evidence type="ECO:0000313" key="3">
    <source>
        <dbReference type="EMBL" id="OCW59484.1"/>
    </source>
</evidence>
<dbReference type="Gene3D" id="3.40.350.10">
    <property type="entry name" value="Creatinase/prolidase N-terminal domain"/>
    <property type="match status" value="1"/>
</dbReference>
<dbReference type="STRING" id="1480615.AWJ14_10715"/>
<dbReference type="Pfam" id="PF00557">
    <property type="entry name" value="Peptidase_M24"/>
    <property type="match status" value="1"/>
</dbReference>
<dbReference type="CDD" id="cd01066">
    <property type="entry name" value="APP_MetAP"/>
    <property type="match status" value="1"/>
</dbReference>
<dbReference type="EMBL" id="LQZT01000001">
    <property type="protein sequence ID" value="OCW59484.1"/>
    <property type="molecule type" value="Genomic_DNA"/>
</dbReference>
<dbReference type="Gene3D" id="3.90.230.10">
    <property type="entry name" value="Creatinase/methionine aminopeptidase superfamily"/>
    <property type="match status" value="1"/>
</dbReference>
<dbReference type="InterPro" id="IPR029149">
    <property type="entry name" value="Creatin/AminoP/Spt16_N"/>
</dbReference>
<organism evidence="3 4">
    <name type="scientific">Hoeflea olei</name>
    <dbReference type="NCBI Taxonomy" id="1480615"/>
    <lineage>
        <taxon>Bacteria</taxon>
        <taxon>Pseudomonadati</taxon>
        <taxon>Pseudomonadota</taxon>
        <taxon>Alphaproteobacteria</taxon>
        <taxon>Hyphomicrobiales</taxon>
        <taxon>Rhizobiaceae</taxon>
        <taxon>Hoeflea</taxon>
    </lineage>
</organism>
<comment type="caution">
    <text evidence="3">The sequence shown here is derived from an EMBL/GenBank/DDBJ whole genome shotgun (WGS) entry which is preliminary data.</text>
</comment>
<evidence type="ECO:0000259" key="2">
    <source>
        <dbReference type="Pfam" id="PF01321"/>
    </source>
</evidence>
<dbReference type="Proteomes" id="UP000094795">
    <property type="component" value="Unassembled WGS sequence"/>
</dbReference>
<dbReference type="AlphaFoldDB" id="A0A1C1Z169"/>
<dbReference type="PANTHER" id="PTHR46112">
    <property type="entry name" value="AMINOPEPTIDASE"/>
    <property type="match status" value="1"/>
</dbReference>
<dbReference type="InterPro" id="IPR036005">
    <property type="entry name" value="Creatinase/aminopeptidase-like"/>
</dbReference>
<sequence>MHEISPLHAATPADLPYRFDELDAALDAAGLDALVATSKHNVRYLLGGYQFIFFSAMDAIGQSRYLPAFVYVRGNPDATGYFANKMEIHEHKVAPFWVPEFRPDHWGSVDTMQAAAAHLQKCGVASGRIGFEAGFMPKDGYDALAEALPQASLLDASMVLTRLRMIKTKPELDLLREATARISEAMQATILGSGAGSSKYQIIERLRQEESKRELTFEYCLLTLGDSHVRAGSGQTWNAGEVMSIDSGGNLHGYIGDICRMGVLGEPDQELVDILAEVEAVQQAAFARIGPGETGAAMIAAAEAELRRGPNAAHNDFFAHGMGLISHEAPFLMTNHPVAYEGVDAERPFAPGMVLSVETTLQHPRRGYIKLEDTVIVTAEGHELFGADNRGWIVSSPD</sequence>
<dbReference type="SUPFAM" id="SSF53092">
    <property type="entry name" value="Creatinase/prolidase N-terminal domain"/>
    <property type="match status" value="1"/>
</dbReference>
<keyword evidence="4" id="KW-1185">Reference proteome</keyword>
<gene>
    <name evidence="3" type="ORF">AWJ14_10715</name>
</gene>
<dbReference type="InterPro" id="IPR050659">
    <property type="entry name" value="Peptidase_M24B"/>
</dbReference>
<evidence type="ECO:0000313" key="4">
    <source>
        <dbReference type="Proteomes" id="UP000094795"/>
    </source>
</evidence>
<dbReference type="Pfam" id="PF01321">
    <property type="entry name" value="Creatinase_N"/>
    <property type="match status" value="1"/>
</dbReference>
<protein>
    <submittedName>
        <fullName evidence="3">Peptidase</fullName>
    </submittedName>
</protein>
<accession>A0A1C1Z169</accession>
<proteinExistence type="predicted"/>
<evidence type="ECO:0000259" key="1">
    <source>
        <dbReference type="Pfam" id="PF00557"/>
    </source>
</evidence>
<dbReference type="OrthoDB" id="9806388at2"/>
<dbReference type="PANTHER" id="PTHR46112:SF3">
    <property type="entry name" value="AMINOPEPTIDASE YPDF"/>
    <property type="match status" value="1"/>
</dbReference>